<dbReference type="RefSeq" id="XP_014664070.1">
    <property type="nucleotide sequence ID" value="XM_014808584.1"/>
</dbReference>
<dbReference type="Proteomes" id="UP000695022">
    <property type="component" value="Unplaced"/>
</dbReference>
<keyword evidence="1" id="KW-0732">Signal</keyword>
<protein>
    <submittedName>
        <fullName evidence="3">Uncharacterized protein LOC106806592</fullName>
    </submittedName>
</protein>
<evidence type="ECO:0000313" key="2">
    <source>
        <dbReference type="Proteomes" id="UP000695022"/>
    </source>
</evidence>
<name>A0ABM1DVU9_PRICU</name>
<gene>
    <name evidence="3" type="primary">LOC106806592</name>
</gene>
<keyword evidence="2" id="KW-1185">Reference proteome</keyword>
<reference evidence="3" key="1">
    <citation type="submission" date="2025-08" db="UniProtKB">
        <authorList>
            <consortium name="RefSeq"/>
        </authorList>
    </citation>
    <scope>IDENTIFICATION</scope>
</reference>
<feature type="signal peptide" evidence="1">
    <location>
        <begin position="1"/>
        <end position="16"/>
    </location>
</feature>
<sequence length="166" mass="18465">MKLFILAAVLVHMALASSYGQSGGGVAYPGTGGNYYGDVGSGYALPDQVPYGITGPLIVPYTSDIHKRHHGGYKHGIHDARNQQHSGNYYKDNGAYNDNTNGRYYNNQYNLKGRGAQFRNNYLSDFNGKHLNNNYVKGKAWGHSQFAPTAGLYYRKLYSGLKPIYW</sequence>
<dbReference type="GeneID" id="106806592"/>
<evidence type="ECO:0000256" key="1">
    <source>
        <dbReference type="SAM" id="SignalP"/>
    </source>
</evidence>
<organism evidence="2 3">
    <name type="scientific">Priapulus caudatus</name>
    <name type="common">Priapulid worm</name>
    <dbReference type="NCBI Taxonomy" id="37621"/>
    <lineage>
        <taxon>Eukaryota</taxon>
        <taxon>Metazoa</taxon>
        <taxon>Ecdysozoa</taxon>
        <taxon>Scalidophora</taxon>
        <taxon>Priapulida</taxon>
        <taxon>Priapulimorpha</taxon>
        <taxon>Priapulimorphida</taxon>
        <taxon>Priapulidae</taxon>
        <taxon>Priapulus</taxon>
    </lineage>
</organism>
<accession>A0ABM1DVU9</accession>
<feature type="chain" id="PRO_5045314984" evidence="1">
    <location>
        <begin position="17"/>
        <end position="166"/>
    </location>
</feature>
<proteinExistence type="predicted"/>
<evidence type="ECO:0000313" key="3">
    <source>
        <dbReference type="RefSeq" id="XP_014664070.1"/>
    </source>
</evidence>